<name>A0AAP6MKJ5_9GAMM</name>
<accession>A0AAP6MKJ5</accession>
<evidence type="ECO:0000313" key="2">
    <source>
        <dbReference type="Proteomes" id="UP001302316"/>
    </source>
</evidence>
<dbReference type="AlphaFoldDB" id="A0AAP6MKJ5"/>
<organism evidence="1 2">
    <name type="scientific">Natronospira elongata</name>
    <dbReference type="NCBI Taxonomy" id="3110268"/>
    <lineage>
        <taxon>Bacteria</taxon>
        <taxon>Pseudomonadati</taxon>
        <taxon>Pseudomonadota</taxon>
        <taxon>Gammaproteobacteria</taxon>
        <taxon>Natronospirales</taxon>
        <taxon>Natronospiraceae</taxon>
        <taxon>Natronospira</taxon>
    </lineage>
</organism>
<dbReference type="EMBL" id="JAYGII010000001">
    <property type="protein sequence ID" value="MEA5444345.1"/>
    <property type="molecule type" value="Genomic_DNA"/>
</dbReference>
<sequence length="324" mass="37323">MTKIALQAAADPESRENLEKTLLEPVVLSELSSIRGTGIAEELATIYPGDMARIGGVKSGRASEQKAEWEKLQRGDVVLFMRDDMVFLSGIVTYLVKNPDLARELWGEDDKGQVPECIYFVDEVKDQFIPRKTINRLMNLGDDYDWPGFEVHLEEAAAPVVYGYELESHVYFPIVSEDEYKQIVQEIDRTSPLDTEGRARLRKEDGFLRDQLFRGKVIEECGICGNKYPTQFLIAAHIKDRWHCTTEDRLDYENIAMPMCKLGCEELYRRNYVTVIDERVAVTRAKVDSNDLKAILVRLSGRVCPWFKGSRKYFDWHTRLGKYF</sequence>
<gene>
    <name evidence="1" type="ORF">VCB98_00750</name>
</gene>
<dbReference type="RefSeq" id="WP_346049442.1">
    <property type="nucleotide sequence ID" value="NZ_JAYGII010000001.1"/>
</dbReference>
<proteinExistence type="predicted"/>
<evidence type="ECO:0008006" key="3">
    <source>
        <dbReference type="Google" id="ProtNLM"/>
    </source>
</evidence>
<keyword evidence="2" id="KW-1185">Reference proteome</keyword>
<dbReference type="Proteomes" id="UP001302316">
    <property type="component" value="Unassembled WGS sequence"/>
</dbReference>
<reference evidence="1 2" key="1">
    <citation type="submission" date="2023-12" db="EMBL/GenBank/DDBJ databases">
        <title>Whole-genome sequencing of halo(alkali)philic microorganisms from hypersaline lakes.</title>
        <authorList>
            <person name="Sorokin D.Y."/>
            <person name="Merkel A.Y."/>
            <person name="Messina E."/>
            <person name="Yakimov M."/>
        </authorList>
    </citation>
    <scope>NUCLEOTIDE SEQUENCE [LARGE SCALE GENOMIC DNA]</scope>
    <source>
        <strain evidence="1 2">AB-CW1</strain>
    </source>
</reference>
<comment type="caution">
    <text evidence="1">The sequence shown here is derived from an EMBL/GenBank/DDBJ whole genome shotgun (WGS) entry which is preliminary data.</text>
</comment>
<evidence type="ECO:0000313" key="1">
    <source>
        <dbReference type="EMBL" id="MEA5444345.1"/>
    </source>
</evidence>
<protein>
    <recommendedName>
        <fullName evidence="3">HNH endonuclease</fullName>
    </recommendedName>
</protein>